<feature type="compositionally biased region" description="Acidic residues" evidence="1">
    <location>
        <begin position="44"/>
        <end position="65"/>
    </location>
</feature>
<protein>
    <submittedName>
        <fullName evidence="2">Uncharacterized protein</fullName>
    </submittedName>
</protein>
<dbReference type="EMBL" id="GL984243">
    <property type="protein sequence ID" value="EGR28443.1"/>
    <property type="molecule type" value="Genomic_DNA"/>
</dbReference>
<name>G0R263_ICHMU</name>
<accession>G0R263</accession>
<feature type="region of interest" description="Disordered" evidence="1">
    <location>
        <begin position="44"/>
        <end position="79"/>
    </location>
</feature>
<evidence type="ECO:0000313" key="2">
    <source>
        <dbReference type="EMBL" id="EGR28443.1"/>
    </source>
</evidence>
<proteinExistence type="predicted"/>
<feature type="compositionally biased region" description="Basic and acidic residues" evidence="1">
    <location>
        <begin position="66"/>
        <end position="79"/>
    </location>
</feature>
<organism evidence="2 3">
    <name type="scientific">Ichthyophthirius multifiliis</name>
    <name type="common">White spot disease agent</name>
    <name type="synonym">Ich</name>
    <dbReference type="NCBI Taxonomy" id="5932"/>
    <lineage>
        <taxon>Eukaryota</taxon>
        <taxon>Sar</taxon>
        <taxon>Alveolata</taxon>
        <taxon>Ciliophora</taxon>
        <taxon>Intramacronucleata</taxon>
        <taxon>Oligohymenophorea</taxon>
        <taxon>Hymenostomatida</taxon>
        <taxon>Ophryoglenina</taxon>
        <taxon>Ichthyophthirius</taxon>
    </lineage>
</organism>
<sequence>MATNQQKKDQNEVKYIDFHLISEYTYNLIQNILNQTNTFKCINEEESDSEINEEEDDEEEDDEKEIEEKQEKEEGKIQE</sequence>
<keyword evidence="3" id="KW-1185">Reference proteome</keyword>
<gene>
    <name evidence="2" type="ORF">IMG5_175370</name>
</gene>
<dbReference type="AlphaFoldDB" id="G0R263"/>
<reference evidence="2 3" key="1">
    <citation type="submission" date="2011-07" db="EMBL/GenBank/DDBJ databases">
        <authorList>
            <person name="Coyne R."/>
            <person name="Brami D."/>
            <person name="Johnson J."/>
            <person name="Hostetler J."/>
            <person name="Hannick L."/>
            <person name="Clark T."/>
            <person name="Cassidy-Hanley D."/>
            <person name="Inman J."/>
        </authorList>
    </citation>
    <scope>NUCLEOTIDE SEQUENCE [LARGE SCALE GENOMIC DNA]</scope>
    <source>
        <strain evidence="2 3">G5</strain>
    </source>
</reference>
<dbReference type="RefSeq" id="XP_004029679.1">
    <property type="nucleotide sequence ID" value="XM_004029631.1"/>
</dbReference>
<evidence type="ECO:0000256" key="1">
    <source>
        <dbReference type="SAM" id="MobiDB-lite"/>
    </source>
</evidence>
<dbReference type="GeneID" id="14904523"/>
<dbReference type="Proteomes" id="UP000008983">
    <property type="component" value="Unassembled WGS sequence"/>
</dbReference>
<evidence type="ECO:0000313" key="3">
    <source>
        <dbReference type="Proteomes" id="UP000008983"/>
    </source>
</evidence>
<dbReference type="InParanoid" id="G0R263"/>